<dbReference type="Proteomes" id="UP000305238">
    <property type="component" value="Unassembled WGS sequence"/>
</dbReference>
<feature type="compositionally biased region" description="Polar residues" evidence="1">
    <location>
        <begin position="38"/>
        <end position="53"/>
    </location>
</feature>
<keyword evidence="5" id="KW-1185">Reference proteome</keyword>
<feature type="signal peptide" evidence="2">
    <location>
        <begin position="1"/>
        <end position="26"/>
    </location>
</feature>
<feature type="region of interest" description="Disordered" evidence="1">
    <location>
        <begin position="102"/>
        <end position="125"/>
    </location>
</feature>
<protein>
    <recommendedName>
        <fullName evidence="3">Deoxyribonuclease NucA/NucB domain-containing protein</fullName>
    </recommendedName>
</protein>
<proteinExistence type="predicted"/>
<feature type="region of interest" description="Disordered" evidence="1">
    <location>
        <begin position="25"/>
        <end position="58"/>
    </location>
</feature>
<feature type="domain" description="Deoxyribonuclease NucA/NucB" evidence="3">
    <location>
        <begin position="353"/>
        <end position="412"/>
    </location>
</feature>
<name>A0A5S4H0F7_9ACTN</name>
<feature type="chain" id="PRO_5038951650" description="Deoxyribonuclease NucA/NucB domain-containing protein" evidence="2">
    <location>
        <begin position="27"/>
        <end position="451"/>
    </location>
</feature>
<dbReference type="Pfam" id="PF14040">
    <property type="entry name" value="DNase_NucA_NucB"/>
    <property type="match status" value="1"/>
</dbReference>
<dbReference type="InterPro" id="IPR029476">
    <property type="entry name" value="DNase_NucA_NucB"/>
</dbReference>
<evidence type="ECO:0000256" key="1">
    <source>
        <dbReference type="SAM" id="MobiDB-lite"/>
    </source>
</evidence>
<reference evidence="4 5" key="1">
    <citation type="submission" date="2019-05" db="EMBL/GenBank/DDBJ databases">
        <title>Draft genome sequence of Actinomadura geliboluensis A8036.</title>
        <authorList>
            <person name="Saricaoglu S."/>
            <person name="Isik K."/>
        </authorList>
    </citation>
    <scope>NUCLEOTIDE SEQUENCE [LARGE SCALE GENOMIC DNA]</scope>
    <source>
        <strain evidence="4 5">A8036</strain>
    </source>
</reference>
<evidence type="ECO:0000313" key="4">
    <source>
        <dbReference type="EMBL" id="TMR38174.1"/>
    </source>
</evidence>
<evidence type="ECO:0000313" key="5">
    <source>
        <dbReference type="Proteomes" id="UP000305238"/>
    </source>
</evidence>
<dbReference type="EMBL" id="VCKZ01000110">
    <property type="protein sequence ID" value="TMR38174.1"/>
    <property type="molecule type" value="Genomic_DNA"/>
</dbReference>
<dbReference type="AlphaFoldDB" id="A0A5S4H0F7"/>
<dbReference type="RefSeq" id="WP_138637430.1">
    <property type="nucleotide sequence ID" value="NZ_JASWDG010000063.1"/>
</dbReference>
<gene>
    <name evidence="4" type="ORF">ETD96_16940</name>
</gene>
<comment type="caution">
    <text evidence="4">The sequence shown here is derived from an EMBL/GenBank/DDBJ whole genome shotgun (WGS) entry which is preliminary data.</text>
</comment>
<dbReference type="OrthoDB" id="3461727at2"/>
<evidence type="ECO:0000259" key="3">
    <source>
        <dbReference type="Pfam" id="PF14040"/>
    </source>
</evidence>
<accession>A0A5S4H0F7</accession>
<keyword evidence="2" id="KW-0732">Signal</keyword>
<evidence type="ECO:0000256" key="2">
    <source>
        <dbReference type="SAM" id="SignalP"/>
    </source>
</evidence>
<sequence length="451" mass="49539">MTPMRRRRFPLLVAAVAAALSAPLTAFTPSPHDPASIPATSMPTTADSLTASRDPNDPAKIKGYLERLQRGNAVRQEDCGAIRFKGRQARLCLRTIDPKKAAKTPATLQRRAADPTPPQALCSSKPGQTNYDRFHACYETVRQIEILQGGAVTVHGQVRTDVWATLSASNRTWLMQVGITPLWLSPELVQLGPGYIASLTCATKQCTIPDPIRKKIAPSVYTYYEMATSIPPVTGVSIQYSNPQIKLALSVDNGAVLTPASPANDPFNVRCDKESYIGGEGCVFYMGNAAAATFYMDYNVADAKYGDYREVVKHNLYAIRVRDNLKHYGDIQYGHPLHRSDPITHDQNRATICTTAYQQKASSLGLSCDEYPYASSEEGGTQNPRFSCAFLPLAQNTAHGNALNNRLFRENRILPALNEGGTYIQGDPYWVWVTNAPADSQIPTTKQCSQY</sequence>
<organism evidence="4 5">
    <name type="scientific">Actinomadura geliboluensis</name>
    <dbReference type="NCBI Taxonomy" id="882440"/>
    <lineage>
        <taxon>Bacteria</taxon>
        <taxon>Bacillati</taxon>
        <taxon>Actinomycetota</taxon>
        <taxon>Actinomycetes</taxon>
        <taxon>Streptosporangiales</taxon>
        <taxon>Thermomonosporaceae</taxon>
        <taxon>Actinomadura</taxon>
    </lineage>
</organism>